<feature type="compositionally biased region" description="Polar residues" evidence="1">
    <location>
        <begin position="15"/>
        <end position="45"/>
    </location>
</feature>
<dbReference type="EMBL" id="AAZDVE040000005">
    <property type="protein sequence ID" value="EMP9431964.1"/>
    <property type="molecule type" value="Genomic_DNA"/>
</dbReference>
<dbReference type="AlphaFoldDB" id="A0AAI9HXR0"/>
<dbReference type="Proteomes" id="UP001495779">
    <property type="component" value="Unassembled WGS sequence"/>
</dbReference>
<evidence type="ECO:0000313" key="3">
    <source>
        <dbReference type="EMBL" id="MER5077368.1"/>
    </source>
</evidence>
<dbReference type="RefSeq" id="WP_257759917.1">
    <property type="nucleotide sequence ID" value="NZ_JAGSRG010000010.1"/>
</dbReference>
<proteinExistence type="predicted"/>
<sequence>MINTFPKNEAPSALVFTNHNTRSTKSSADSSPQRLQPNHVDSISNTNESYTFPLNGRFIHFNKEKLLTDYQQHSNTELIKGVRRELKAQLKSVNKLDRLKHPQRTLRMMDILSHLKQPKSHQEGKIHSRYQSNNQIVQILMEEGRQQHAQLERSLAIARTINTAVCATIEEWRANHQSTAITLTPVEIEQIKSKVLDAVITKFELTDEHINLKDSSPYTAYHVAMNSYNKAIKTIDFNTQGLTESQKRENAQSMTKEINTIITTLGNNIINHVMTEFENGKVFNLHEIKQCALEVTQEQLNHLTPCASTKSTANIPQPTQLQFSTYGIHGEYDEITDV</sequence>
<name>A0AAI9HXR0_PROST</name>
<feature type="region of interest" description="Disordered" evidence="1">
    <location>
        <begin position="1"/>
        <end position="45"/>
    </location>
</feature>
<evidence type="ECO:0000313" key="4">
    <source>
        <dbReference type="Proteomes" id="UP001495779"/>
    </source>
</evidence>
<dbReference type="EMBL" id="JAGSRH010000014">
    <property type="protein sequence ID" value="MER5077368.1"/>
    <property type="molecule type" value="Genomic_DNA"/>
</dbReference>
<protein>
    <submittedName>
        <fullName evidence="2">Uncharacterized protein</fullName>
    </submittedName>
</protein>
<comment type="caution">
    <text evidence="2">The sequence shown here is derived from an EMBL/GenBank/DDBJ whole genome shotgun (WGS) entry which is preliminary data.</text>
</comment>
<reference evidence="3 4" key="1">
    <citation type="submission" date="2021-04" db="EMBL/GenBank/DDBJ databases">
        <title>Determining the burden of carbapenem-resistant Enterobacterales from a tertiary public heath setting in Bangladesh: a clinical, epidemiological, and molecular study.</title>
        <authorList>
            <person name="Farzana R."/>
            <person name="Walsh T.R."/>
        </authorList>
    </citation>
    <scope>NUCLEOTIDE SEQUENCE [LARGE SCALE GENOMIC DNA]</scope>
    <source>
        <strain evidence="3">Dmpro_s316</strain>
        <strain evidence="4">dmpro_s316</strain>
    </source>
</reference>
<gene>
    <name evidence="2" type="ORF">JRA39_000980</name>
    <name evidence="3" type="ORF">KDV35_10960</name>
</gene>
<reference evidence="2" key="2">
    <citation type="submission" date="2024-02" db="EMBL/GenBank/DDBJ databases">
        <authorList>
            <consortium name="Clinical and Environmental Microbiology Branch: Whole genome sequencing antimicrobial resistance pathogens in the healthcare setting"/>
        </authorList>
    </citation>
    <scope>NUCLEOTIDE SEQUENCE</scope>
    <source>
        <strain evidence="2">2020GO-00142</strain>
    </source>
</reference>
<accession>A0AAI9HXR0</accession>
<evidence type="ECO:0000313" key="2">
    <source>
        <dbReference type="EMBL" id="EMP9431964.1"/>
    </source>
</evidence>
<organism evidence="2">
    <name type="scientific">Providencia stuartii</name>
    <dbReference type="NCBI Taxonomy" id="588"/>
    <lineage>
        <taxon>Bacteria</taxon>
        <taxon>Pseudomonadati</taxon>
        <taxon>Pseudomonadota</taxon>
        <taxon>Gammaproteobacteria</taxon>
        <taxon>Enterobacterales</taxon>
        <taxon>Morganellaceae</taxon>
        <taxon>Providencia</taxon>
    </lineage>
</organism>
<evidence type="ECO:0000256" key="1">
    <source>
        <dbReference type="SAM" id="MobiDB-lite"/>
    </source>
</evidence>